<keyword evidence="1" id="KW-0472">Membrane</keyword>
<reference evidence="2 3" key="2">
    <citation type="journal article" date="2022" name="Mar. Drugs">
        <title>Bioassay-Guided Fractionation Leads to the Detection of Cholic Acid Generated by the Rare Thalassomonas sp.</title>
        <authorList>
            <person name="Pheiffer F."/>
            <person name="Schneider Y.K."/>
            <person name="Hansen E.H."/>
            <person name="Andersen J.H."/>
            <person name="Isaksson J."/>
            <person name="Busche T."/>
            <person name="R C."/>
            <person name="Kalinowski J."/>
            <person name="Zyl L.V."/>
            <person name="Trindade M."/>
        </authorList>
    </citation>
    <scope>NUCLEOTIDE SEQUENCE [LARGE SCALE GENOMIC DNA]</scope>
    <source>
        <strain evidence="2 3">A5K-106</strain>
    </source>
</reference>
<feature type="transmembrane region" description="Helical" evidence="1">
    <location>
        <begin position="43"/>
        <end position="59"/>
    </location>
</feature>
<name>A0AAE9YUZ3_9GAMM</name>
<keyword evidence="3" id="KW-1185">Reference proteome</keyword>
<dbReference type="AlphaFoldDB" id="A0AAE9YUZ3"/>
<dbReference type="EMBL" id="CP059735">
    <property type="protein sequence ID" value="WDE01720.1"/>
    <property type="molecule type" value="Genomic_DNA"/>
</dbReference>
<organism evidence="2 3">
    <name type="scientific">Thalassomonas actiniarum</name>
    <dbReference type="NCBI Taxonomy" id="485447"/>
    <lineage>
        <taxon>Bacteria</taxon>
        <taxon>Pseudomonadati</taxon>
        <taxon>Pseudomonadota</taxon>
        <taxon>Gammaproteobacteria</taxon>
        <taxon>Alteromonadales</taxon>
        <taxon>Colwelliaceae</taxon>
        <taxon>Thalassomonas</taxon>
    </lineage>
</organism>
<evidence type="ECO:0000313" key="2">
    <source>
        <dbReference type="EMBL" id="WDE01720.1"/>
    </source>
</evidence>
<dbReference type="Pfam" id="PF09838">
    <property type="entry name" value="DUF2065"/>
    <property type="match status" value="1"/>
</dbReference>
<sequence length="61" mass="6644">MPGLLTVLAVVFIIEGLLPALFPNKWRAYIQQLASQPSGTIRAIGFFMVFIGAVLLLIVQS</sequence>
<reference evidence="2 3" key="1">
    <citation type="journal article" date="2015" name="Genome Announc.">
        <title>Draft Genome Sequences of Marine Isolates of Thalassomonas viridans and Thalassomonas actiniarum.</title>
        <authorList>
            <person name="Olonade I."/>
            <person name="van Zyl L.J."/>
            <person name="Trindade M."/>
        </authorList>
    </citation>
    <scope>NUCLEOTIDE SEQUENCE [LARGE SCALE GENOMIC DNA]</scope>
    <source>
        <strain evidence="2 3">A5K-106</strain>
    </source>
</reference>
<protein>
    <submittedName>
        <fullName evidence="2">DUF2065 domain-containing protein</fullName>
    </submittedName>
</protein>
<dbReference type="InterPro" id="IPR019201">
    <property type="entry name" value="DUF2065"/>
</dbReference>
<keyword evidence="1" id="KW-1133">Transmembrane helix</keyword>
<dbReference type="PANTHER" id="PTHR38602:SF1">
    <property type="entry name" value="INNER MEMBRANE PROTEIN"/>
    <property type="match status" value="1"/>
</dbReference>
<keyword evidence="1" id="KW-0812">Transmembrane</keyword>
<dbReference type="KEGG" id="tact:SG35_002260"/>
<dbReference type="Proteomes" id="UP000032568">
    <property type="component" value="Chromosome"/>
</dbReference>
<evidence type="ECO:0000313" key="3">
    <source>
        <dbReference type="Proteomes" id="UP000032568"/>
    </source>
</evidence>
<proteinExistence type="predicted"/>
<gene>
    <name evidence="2" type="ORF">SG35_002260</name>
</gene>
<accession>A0AAE9YUZ3</accession>
<evidence type="ECO:0000256" key="1">
    <source>
        <dbReference type="SAM" id="Phobius"/>
    </source>
</evidence>
<dbReference type="PANTHER" id="PTHR38602">
    <property type="entry name" value="INNER MEMBRANE PROTEIN-RELATED"/>
    <property type="match status" value="1"/>
</dbReference>